<gene>
    <name evidence="1" type="ORF">NIES80_05190</name>
</gene>
<evidence type="ECO:0000313" key="2">
    <source>
        <dbReference type="Proteomes" id="UP000299367"/>
    </source>
</evidence>
<reference evidence="2" key="1">
    <citation type="submission" date="2019-02" db="EMBL/GenBank/DDBJ databases">
        <title>Draft genome sequence of Dolichospermum planctonicum NIES-80.</title>
        <authorList>
            <person name="Yamaguchi H."/>
            <person name="Suzuki S."/>
            <person name="Kawachi M."/>
        </authorList>
    </citation>
    <scope>NUCLEOTIDE SEQUENCE [LARGE SCALE GENOMIC DNA]</scope>
    <source>
        <strain evidence="2">NIES-80</strain>
    </source>
</reference>
<dbReference type="Proteomes" id="UP000299367">
    <property type="component" value="Unassembled WGS sequence"/>
</dbReference>
<evidence type="ECO:0000313" key="1">
    <source>
        <dbReference type="EMBL" id="GCL40830.1"/>
    </source>
</evidence>
<protein>
    <submittedName>
        <fullName evidence="1">Uncharacterized protein</fullName>
    </submittedName>
</protein>
<name>A0A480A6Z8_9CYAN</name>
<organism evidence="1 2">
    <name type="scientific">Dolichospermum planctonicum</name>
    <dbReference type="NCBI Taxonomy" id="136072"/>
    <lineage>
        <taxon>Bacteria</taxon>
        <taxon>Bacillati</taxon>
        <taxon>Cyanobacteriota</taxon>
        <taxon>Cyanophyceae</taxon>
        <taxon>Nostocales</taxon>
        <taxon>Aphanizomenonaceae</taxon>
        <taxon>Dolichospermum</taxon>
    </lineage>
</organism>
<sequence length="32" mass="3840">MQKYPIVMVNEAQDELNNINLLRLLGYTYIRL</sequence>
<dbReference type="AlphaFoldDB" id="A0A480A6Z8"/>
<dbReference type="EMBL" id="BJCF01000003">
    <property type="protein sequence ID" value="GCL40830.1"/>
    <property type="molecule type" value="Genomic_DNA"/>
</dbReference>
<comment type="caution">
    <text evidence="1">The sequence shown here is derived from an EMBL/GenBank/DDBJ whole genome shotgun (WGS) entry which is preliminary data.</text>
</comment>
<accession>A0A480A6Z8</accession>
<proteinExistence type="predicted"/>